<dbReference type="KEGG" id="fil:BN1229_v1_1678"/>
<protein>
    <submittedName>
        <fullName evidence="1">Uncharacterized protein</fullName>
    </submittedName>
</protein>
<evidence type="ECO:0000313" key="2">
    <source>
        <dbReference type="Proteomes" id="UP000033187"/>
    </source>
</evidence>
<evidence type="ECO:0000313" key="1">
    <source>
        <dbReference type="EMBL" id="CPR18373.1"/>
    </source>
</evidence>
<sequence>MTGSAEVTVELANVLNDLGFVQTSSGYRFEIDGVEFDVVWDGLGRYCLMGSVVGPRTASFVEYFMPRKVASHEQGVALLAYALRNISFKNPPAWLVEGNALGHTLPWSAQR</sequence>
<accession>A0A0D6JDZ5</accession>
<reference evidence="2" key="1">
    <citation type="submission" date="2015-02" db="EMBL/GenBank/DDBJ databases">
        <authorList>
            <person name="Chooi Y.-H."/>
        </authorList>
    </citation>
    <scope>NUCLEOTIDE SEQUENCE [LARGE SCALE GENOMIC DNA]</scope>
    <source>
        <strain evidence="2">strain Y</strain>
    </source>
</reference>
<dbReference type="RefSeq" id="WP_046477838.1">
    <property type="nucleotide sequence ID" value="NZ_LN829118.1"/>
</dbReference>
<dbReference type="Proteomes" id="UP000033187">
    <property type="component" value="Chromosome 1"/>
</dbReference>
<proteinExistence type="predicted"/>
<organism evidence="1 2">
    <name type="scientific">Candidatus Filomicrobium marinum</name>
    <dbReference type="NCBI Taxonomy" id="1608628"/>
    <lineage>
        <taxon>Bacteria</taxon>
        <taxon>Pseudomonadati</taxon>
        <taxon>Pseudomonadota</taxon>
        <taxon>Alphaproteobacteria</taxon>
        <taxon>Hyphomicrobiales</taxon>
        <taxon>Hyphomicrobiaceae</taxon>
        <taxon>Filomicrobium</taxon>
    </lineage>
</organism>
<dbReference type="EMBL" id="LN829119">
    <property type="protein sequence ID" value="CPR18373.1"/>
    <property type="molecule type" value="Genomic_DNA"/>
</dbReference>
<dbReference type="AlphaFoldDB" id="A0A0D6JDZ5"/>
<gene>
    <name evidence="1" type="ORF">YBN1229_v1_1682</name>
</gene>
<keyword evidence="2" id="KW-1185">Reference proteome</keyword>
<name>A0A0D6JDZ5_9HYPH</name>
<dbReference type="KEGG" id="fiy:BN1229_v1_1682"/>